<gene>
    <name evidence="1" type="ORF">HHI36_004128</name>
</gene>
<proteinExistence type="predicted"/>
<organism evidence="1 2">
    <name type="scientific">Cryptolaemus montrouzieri</name>
    <dbReference type="NCBI Taxonomy" id="559131"/>
    <lineage>
        <taxon>Eukaryota</taxon>
        <taxon>Metazoa</taxon>
        <taxon>Ecdysozoa</taxon>
        <taxon>Arthropoda</taxon>
        <taxon>Hexapoda</taxon>
        <taxon>Insecta</taxon>
        <taxon>Pterygota</taxon>
        <taxon>Neoptera</taxon>
        <taxon>Endopterygota</taxon>
        <taxon>Coleoptera</taxon>
        <taxon>Polyphaga</taxon>
        <taxon>Cucujiformia</taxon>
        <taxon>Coccinelloidea</taxon>
        <taxon>Coccinellidae</taxon>
        <taxon>Scymninae</taxon>
        <taxon>Scymnini</taxon>
        <taxon>Cryptolaemus</taxon>
    </lineage>
</organism>
<dbReference type="EMBL" id="JABFTP020000144">
    <property type="protein sequence ID" value="KAL3280901.1"/>
    <property type="molecule type" value="Genomic_DNA"/>
</dbReference>
<dbReference type="Proteomes" id="UP001516400">
    <property type="component" value="Unassembled WGS sequence"/>
</dbReference>
<evidence type="ECO:0000313" key="1">
    <source>
        <dbReference type="EMBL" id="KAL3280901.1"/>
    </source>
</evidence>
<dbReference type="AlphaFoldDB" id="A0ABD2NR98"/>
<keyword evidence="2" id="KW-1185">Reference proteome</keyword>
<accession>A0ABD2NR98</accession>
<reference evidence="1 2" key="1">
    <citation type="journal article" date="2021" name="BMC Biol.">
        <title>Horizontally acquired antibacterial genes associated with adaptive radiation of ladybird beetles.</title>
        <authorList>
            <person name="Li H.S."/>
            <person name="Tang X.F."/>
            <person name="Huang Y.H."/>
            <person name="Xu Z.Y."/>
            <person name="Chen M.L."/>
            <person name="Du X.Y."/>
            <person name="Qiu B.Y."/>
            <person name="Chen P.T."/>
            <person name="Zhang W."/>
            <person name="Slipinski A."/>
            <person name="Escalona H.E."/>
            <person name="Waterhouse R.M."/>
            <person name="Zwick A."/>
            <person name="Pang H."/>
        </authorList>
    </citation>
    <scope>NUCLEOTIDE SEQUENCE [LARGE SCALE GENOMIC DNA]</scope>
    <source>
        <strain evidence="1">SYSU2018</strain>
    </source>
</reference>
<protein>
    <submittedName>
        <fullName evidence="1">Uncharacterized protein</fullName>
    </submittedName>
</protein>
<name>A0ABD2NR98_9CUCU</name>
<comment type="caution">
    <text evidence="1">The sequence shown here is derived from an EMBL/GenBank/DDBJ whole genome shotgun (WGS) entry which is preliminary data.</text>
</comment>
<evidence type="ECO:0000313" key="2">
    <source>
        <dbReference type="Proteomes" id="UP001516400"/>
    </source>
</evidence>
<sequence>MYLIPVNCLQFRNENDGEYAVNDINNGAIQSFNMFAEIKNHNDGKNVATPKQNTKLSNTLKLQKICDGKVESRPRLVVSPKLVKVADIKSGQSLFHPVIEKVKIPRKVGNITLVQSKVVSSGLPVRPSDPNAQFSVVRQVGVPTNPTMNLQCATSTNNFDTASTPVLPMNITRPHQYLVNSHSSLRSPNNSKDTSSDTVNTYEKMVTSDEDKHFLENALKNCFHGNGISDTDLKNYQITFELNLQVNHLKL</sequence>